<accession>A0A7W0C924</accession>
<reference evidence="2 3" key="1">
    <citation type="submission" date="2020-07" db="EMBL/GenBank/DDBJ databases">
        <title>Genomic Encyclopedia of Type Strains, Phase IV (KMG-IV): sequencing the most valuable type-strain genomes for metagenomic binning, comparative biology and taxonomic classification.</title>
        <authorList>
            <person name="Goeker M."/>
        </authorList>
    </citation>
    <scope>NUCLEOTIDE SEQUENCE [LARGE SCALE GENOMIC DNA]</scope>
    <source>
        <strain evidence="2 3">DSM 17721</strain>
    </source>
</reference>
<dbReference type="InterPro" id="IPR012341">
    <property type="entry name" value="6hp_glycosidase-like_sf"/>
</dbReference>
<protein>
    <recommendedName>
        <fullName evidence="1">Spermatogenesis-associated protein 20-like TRX domain-containing protein</fullName>
    </recommendedName>
</protein>
<proteinExistence type="predicted"/>
<dbReference type="Pfam" id="PF03190">
    <property type="entry name" value="Thioredox_DsbH"/>
    <property type="match status" value="1"/>
</dbReference>
<dbReference type="EMBL" id="JACDUS010000004">
    <property type="protein sequence ID" value="MBA2881367.1"/>
    <property type="molecule type" value="Genomic_DNA"/>
</dbReference>
<sequence length="651" mass="73387">MTVSQSANANRLKHEKSPYLLQHADNPVDWFAWGDAAFEKAKTENKPVLVSIGYATCHWCHVMADESFSDPETARIMNENLVNIKIDREERPDLDQIYITAVSALTGSAGWPLNVFLTPEAKPFFGGTYFPTRQRFGMASWKQVVESVGRAWQDPEQRQKLLTSAENITAAVKAHLQEMEAGAGQNRPDKTLMDAAAAGFAENYDPEAGGFSRAPKFPMPAVLRFLLFYYRLLRFDNDRAQNGQKFLDMAVHTLSQISRGGVYDHLGGGFHRYATDNAWHVPHFEKMLYDNAQMIPVLLEAYEITGDIRFARIAGQTLDYIHRDMTHELGGFYSAEDADSYPLDLSASDSPAPGGHKTEGAFYVWEKSEIDSILDKDESGIFCRYYGVGQNGNVKADPSGEFSGKNILYEARSIDAVARETGMEEKAVESIVRQAAEKLRTARNRRPRPFRDEKILVEWNALMISALVKASRILGDEAYLDRARKAVDFILTRMVSQDGRLYRRWADGQRAVFAMAGDYAMLVQALLDLYEHNLDPVYLREARQMGAVMLDLFFDDKQGGFFMTAAEQDKHLIMRPRDLTDNVIPAANSVAAQNCVRLFRITDEQRFYEAAQKTFQASEKRLRQNPQTAPRLLSALGRFLEIQGDSVDAPS</sequence>
<gene>
    <name evidence="2" type="ORF">HNR65_001694</name>
</gene>
<dbReference type="Proteomes" id="UP000525298">
    <property type="component" value="Unassembled WGS sequence"/>
</dbReference>
<dbReference type="Gene3D" id="1.50.10.20">
    <property type="match status" value="1"/>
</dbReference>
<name>A0A7W0C924_9BACT</name>
<keyword evidence="3" id="KW-1185">Reference proteome</keyword>
<evidence type="ECO:0000313" key="2">
    <source>
        <dbReference type="EMBL" id="MBA2881367.1"/>
    </source>
</evidence>
<organism evidence="2 3">
    <name type="scientific">Desulfosalsimonas propionicica</name>
    <dbReference type="NCBI Taxonomy" id="332175"/>
    <lineage>
        <taxon>Bacteria</taxon>
        <taxon>Pseudomonadati</taxon>
        <taxon>Thermodesulfobacteriota</taxon>
        <taxon>Desulfobacteria</taxon>
        <taxon>Desulfobacterales</taxon>
        <taxon>Desulfosalsimonadaceae</taxon>
        <taxon>Desulfosalsimonas</taxon>
    </lineage>
</organism>
<dbReference type="PANTHER" id="PTHR42899:SF1">
    <property type="entry name" value="SPERMATOGENESIS-ASSOCIATED PROTEIN 20"/>
    <property type="match status" value="1"/>
</dbReference>
<dbReference type="GO" id="GO:0005975">
    <property type="term" value="P:carbohydrate metabolic process"/>
    <property type="evidence" value="ECO:0007669"/>
    <property type="project" value="InterPro"/>
</dbReference>
<dbReference type="RefSeq" id="WP_181551037.1">
    <property type="nucleotide sequence ID" value="NZ_JACDUS010000004.1"/>
</dbReference>
<dbReference type="SUPFAM" id="SSF48208">
    <property type="entry name" value="Six-hairpin glycosidases"/>
    <property type="match status" value="1"/>
</dbReference>
<dbReference type="InterPro" id="IPR008928">
    <property type="entry name" value="6-hairpin_glycosidase_sf"/>
</dbReference>
<feature type="domain" description="Spermatogenesis-associated protein 20-like TRX" evidence="1">
    <location>
        <begin position="10"/>
        <end position="172"/>
    </location>
</feature>
<dbReference type="InterPro" id="IPR004879">
    <property type="entry name" value="Ssp411-like_TRX"/>
</dbReference>
<dbReference type="SUPFAM" id="SSF52833">
    <property type="entry name" value="Thioredoxin-like"/>
    <property type="match status" value="1"/>
</dbReference>
<dbReference type="InterPro" id="IPR024705">
    <property type="entry name" value="Ssp411"/>
</dbReference>
<evidence type="ECO:0000313" key="3">
    <source>
        <dbReference type="Proteomes" id="UP000525298"/>
    </source>
</evidence>
<evidence type="ECO:0000259" key="1">
    <source>
        <dbReference type="Pfam" id="PF03190"/>
    </source>
</evidence>
<dbReference type="CDD" id="cd02955">
    <property type="entry name" value="SSP411"/>
    <property type="match status" value="1"/>
</dbReference>
<dbReference type="Gene3D" id="1.50.10.10">
    <property type="match status" value="1"/>
</dbReference>
<comment type="caution">
    <text evidence="2">The sequence shown here is derived from an EMBL/GenBank/DDBJ whole genome shotgun (WGS) entry which is preliminary data.</text>
</comment>
<dbReference type="InterPro" id="IPR036249">
    <property type="entry name" value="Thioredoxin-like_sf"/>
</dbReference>
<dbReference type="Gene3D" id="3.40.30.10">
    <property type="entry name" value="Glutaredoxin"/>
    <property type="match status" value="1"/>
</dbReference>
<dbReference type="PIRSF" id="PIRSF006402">
    <property type="entry name" value="UCP006402_thioredoxin"/>
    <property type="match status" value="1"/>
</dbReference>
<dbReference type="PANTHER" id="PTHR42899">
    <property type="entry name" value="SPERMATOGENESIS-ASSOCIATED PROTEIN 20"/>
    <property type="match status" value="1"/>
</dbReference>
<dbReference type="AlphaFoldDB" id="A0A7W0C924"/>